<evidence type="ECO:0000259" key="4">
    <source>
        <dbReference type="Pfam" id="PF26012"/>
    </source>
</evidence>
<accession>A8MH63</accession>
<keyword evidence="2" id="KW-0472">Membrane</keyword>
<feature type="domain" description="RND related beta-barrel" evidence="3">
    <location>
        <begin position="272"/>
        <end position="344"/>
    </location>
</feature>
<dbReference type="Pfam" id="PF26011">
    <property type="entry name" value="Beta-barrel_RND_rel"/>
    <property type="match status" value="1"/>
</dbReference>
<reference evidence="7" key="1">
    <citation type="submission" date="2007-10" db="EMBL/GenBank/DDBJ databases">
        <title>Complete genome of Alkaliphilus oremlandii OhILAs.</title>
        <authorList>
            <person name="Copeland A."/>
            <person name="Lucas S."/>
            <person name="Lapidus A."/>
            <person name="Barry K."/>
            <person name="Detter J.C."/>
            <person name="Glavina del Rio T."/>
            <person name="Hammon N."/>
            <person name="Israni S."/>
            <person name="Dalin E."/>
            <person name="Tice H."/>
            <person name="Pitluck S."/>
            <person name="Chain P."/>
            <person name="Malfatti S."/>
            <person name="Shin M."/>
            <person name="Vergez L."/>
            <person name="Schmutz J."/>
            <person name="Larimer F."/>
            <person name="Land M."/>
            <person name="Hauser L."/>
            <person name="Kyrpides N."/>
            <person name="Mikhailova N."/>
            <person name="Stolz J.F."/>
            <person name="Dawson A."/>
            <person name="Fisher E."/>
            <person name="Crable B."/>
            <person name="Perera E."/>
            <person name="Lisak J."/>
            <person name="Ranganathan M."/>
            <person name="Basu P."/>
            <person name="Richardson P."/>
        </authorList>
    </citation>
    <scope>NUCLEOTIDE SEQUENCE [LARGE SCALE GENOMIC DNA]</scope>
    <source>
        <strain evidence="7">OhILAs</strain>
    </source>
</reference>
<dbReference type="AlphaFoldDB" id="A8MH63"/>
<dbReference type="STRING" id="350688.Clos_1406"/>
<feature type="domain" description="RND related alpha-helical hairpin" evidence="4">
    <location>
        <begin position="104"/>
        <end position="206"/>
    </location>
</feature>
<evidence type="ECO:0000256" key="1">
    <source>
        <dbReference type="SAM" id="Coils"/>
    </source>
</evidence>
<sequence length="432" mass="49385">MNQTKRKKRTQKRKRRKKIPYIIVLVILVYFISRMPSLLMASSNSTYPVQYGKIEKNFEVTGYVVREEKVFTSLGSGEIKYFVDEGKKVSKGEKLAEVYINESDEGTRKDLATINLRLENIKESQNSKGVFQGDIEKIKNQIQRLILSIQQDIKDQRYDRIDAMRSELEDLLNKQSIIAGEKSFSGKNLSELEEQKTRLEEKVNASVQVIYSDSPGFIALGSDGLEELLNYKTITDINSDQLKMIEDSKMEHASMEAKEGAPIIRIVKNYKWSLIVSLSKEQSAGMEKGNALRIRPVGQNKELRAFIREVIAEEDNNIIVFDLDEFVDNIYNIRKLTVDIIRNKYEGTMIANSSIVEKDGIKGVYTVDVTGTVQFKPIKIKTSNLEYAIVHDGYFEKKSDKDAEKTEKVATINLYDEVVTKGSKVKEGQRIR</sequence>
<dbReference type="KEGG" id="aoe:Clos_1406"/>
<evidence type="ECO:0000313" key="6">
    <source>
        <dbReference type="EMBL" id="ABW18950.1"/>
    </source>
</evidence>
<feature type="transmembrane region" description="Helical" evidence="2">
    <location>
        <begin position="21"/>
        <end position="41"/>
    </location>
</feature>
<dbReference type="OrthoDB" id="1834786at2"/>
<evidence type="ECO:0000256" key="2">
    <source>
        <dbReference type="SAM" id="Phobius"/>
    </source>
</evidence>
<dbReference type="RefSeq" id="WP_012159262.1">
    <property type="nucleotide sequence ID" value="NC_009922.1"/>
</dbReference>
<evidence type="ECO:0000313" key="7">
    <source>
        <dbReference type="Proteomes" id="UP000000269"/>
    </source>
</evidence>
<name>A8MH63_ALKOO</name>
<dbReference type="EMBL" id="CP000853">
    <property type="protein sequence ID" value="ABW18950.1"/>
    <property type="molecule type" value="Genomic_DNA"/>
</dbReference>
<feature type="domain" description="RND related barrel-sandwich hybrid" evidence="5">
    <location>
        <begin position="68"/>
        <end position="267"/>
    </location>
</feature>
<keyword evidence="7" id="KW-1185">Reference proteome</keyword>
<dbReference type="InterPro" id="IPR058728">
    <property type="entry name" value="HH_RND-rel"/>
</dbReference>
<protein>
    <recommendedName>
        <fullName evidence="8">Membrane fusion protein</fullName>
    </recommendedName>
</protein>
<evidence type="ECO:0000259" key="5">
    <source>
        <dbReference type="Pfam" id="PF26018"/>
    </source>
</evidence>
<feature type="coiled-coil region" evidence="1">
    <location>
        <begin position="182"/>
        <end position="209"/>
    </location>
</feature>
<dbReference type="Pfam" id="PF26012">
    <property type="entry name" value="HH_RND_rel"/>
    <property type="match status" value="1"/>
</dbReference>
<dbReference type="eggNOG" id="COG0845">
    <property type="taxonomic scope" value="Bacteria"/>
</dbReference>
<keyword evidence="2" id="KW-0812">Transmembrane</keyword>
<dbReference type="InterPro" id="IPR058709">
    <property type="entry name" value="BSH_RND-rel"/>
</dbReference>
<dbReference type="InterPro" id="IPR058729">
    <property type="entry name" value="Beta-barrel_RND-rel"/>
</dbReference>
<dbReference type="Pfam" id="PF26018">
    <property type="entry name" value="BSH_RND_rel"/>
    <property type="match status" value="1"/>
</dbReference>
<keyword evidence="2" id="KW-1133">Transmembrane helix</keyword>
<dbReference type="Proteomes" id="UP000000269">
    <property type="component" value="Chromosome"/>
</dbReference>
<dbReference type="HOGENOM" id="CLU_052312_0_0_9"/>
<gene>
    <name evidence="6" type="ordered locus">Clos_1406</name>
</gene>
<proteinExistence type="predicted"/>
<keyword evidence="1" id="KW-0175">Coiled coil</keyword>
<organism evidence="6 7">
    <name type="scientific">Alkaliphilus oremlandii (strain OhILAs)</name>
    <name type="common">Clostridium oremlandii (strain OhILAs)</name>
    <dbReference type="NCBI Taxonomy" id="350688"/>
    <lineage>
        <taxon>Bacteria</taxon>
        <taxon>Bacillati</taxon>
        <taxon>Bacillota</taxon>
        <taxon>Clostridia</taxon>
        <taxon>Peptostreptococcales</taxon>
        <taxon>Natronincolaceae</taxon>
        <taxon>Alkaliphilus</taxon>
    </lineage>
</organism>
<evidence type="ECO:0000259" key="3">
    <source>
        <dbReference type="Pfam" id="PF26011"/>
    </source>
</evidence>
<evidence type="ECO:0008006" key="8">
    <source>
        <dbReference type="Google" id="ProtNLM"/>
    </source>
</evidence>